<feature type="region of interest" description="Disordered" evidence="2">
    <location>
        <begin position="358"/>
        <end position="377"/>
    </location>
</feature>
<feature type="compositionally biased region" description="Acidic residues" evidence="2">
    <location>
        <begin position="361"/>
        <end position="377"/>
    </location>
</feature>
<sequence>MSSFNQRGCYGCGGPLDCFLCRRCTCEWCGNNLKDGFCSFCNSRAGNSFTYDSNLNSFDNPPDFSYHPPQPQYETYSCELCGNDANYGYDCPPQVPFVYNQDPCFNQNFDYFPQTSSSFPQQYPCCEDCEGPHETFQCQPMNYYEPNPFYDSNYFSFDQIEPSQFPVIHQPPQQMSMEALQAREDLMKSIENFLKKFNRISFRETPKVLMQAWDVFLEIKHAQSKEVQELLNKLLQDLRSINEELAKYINTPNWNLPTSSYDDDDDEESSIPLKDIIISRLPPCVAITPALSPKEPVDSLIMEDEHLDTISETESDEVIKSSVENLVPIPSESEDFSDIESECDVPVFDDSTTFSNPLFDSENDFSSSDDESFSDEDVPKEIYSNPLFDEEIIFDKIDASIISSPKIDSLLEQFSGELAHIDLIPPGINEDNLDPEGDIHLVERFLYDNSSPRPPEELNSTESFPPSHIPVEDSDPFMEEIDLFLASDESIPPGIDSDYSNSEGDNGFLPLHDS</sequence>
<evidence type="ECO:0008006" key="5">
    <source>
        <dbReference type="Google" id="ProtNLM"/>
    </source>
</evidence>
<evidence type="ECO:0000256" key="1">
    <source>
        <dbReference type="SAM" id="Coils"/>
    </source>
</evidence>
<organism evidence="3 4">
    <name type="scientific">Tanacetum coccineum</name>
    <dbReference type="NCBI Taxonomy" id="301880"/>
    <lineage>
        <taxon>Eukaryota</taxon>
        <taxon>Viridiplantae</taxon>
        <taxon>Streptophyta</taxon>
        <taxon>Embryophyta</taxon>
        <taxon>Tracheophyta</taxon>
        <taxon>Spermatophyta</taxon>
        <taxon>Magnoliopsida</taxon>
        <taxon>eudicotyledons</taxon>
        <taxon>Gunneridae</taxon>
        <taxon>Pentapetalae</taxon>
        <taxon>asterids</taxon>
        <taxon>campanulids</taxon>
        <taxon>Asterales</taxon>
        <taxon>Asteraceae</taxon>
        <taxon>Asteroideae</taxon>
        <taxon>Anthemideae</taxon>
        <taxon>Anthemidinae</taxon>
        <taxon>Tanacetum</taxon>
    </lineage>
</organism>
<keyword evidence="1" id="KW-0175">Coiled coil</keyword>
<evidence type="ECO:0000256" key="2">
    <source>
        <dbReference type="SAM" id="MobiDB-lite"/>
    </source>
</evidence>
<evidence type="ECO:0000313" key="4">
    <source>
        <dbReference type="Proteomes" id="UP001151760"/>
    </source>
</evidence>
<feature type="region of interest" description="Disordered" evidence="2">
    <location>
        <begin position="450"/>
        <end position="474"/>
    </location>
</feature>
<feature type="region of interest" description="Disordered" evidence="2">
    <location>
        <begin position="489"/>
        <end position="514"/>
    </location>
</feature>
<accession>A0ABQ5BWV4</accession>
<feature type="coiled-coil region" evidence="1">
    <location>
        <begin position="224"/>
        <end position="251"/>
    </location>
</feature>
<dbReference type="Proteomes" id="UP001151760">
    <property type="component" value="Unassembled WGS sequence"/>
</dbReference>
<protein>
    <recommendedName>
        <fullName evidence="5">Pre-mRNA splicing Prp18-interacting factor</fullName>
    </recommendedName>
</protein>
<reference evidence="3" key="2">
    <citation type="submission" date="2022-01" db="EMBL/GenBank/DDBJ databases">
        <authorList>
            <person name="Yamashiro T."/>
            <person name="Shiraishi A."/>
            <person name="Satake H."/>
            <person name="Nakayama K."/>
        </authorList>
    </citation>
    <scope>NUCLEOTIDE SEQUENCE</scope>
</reference>
<proteinExistence type="predicted"/>
<name>A0ABQ5BWV4_9ASTR</name>
<comment type="caution">
    <text evidence="3">The sequence shown here is derived from an EMBL/GenBank/DDBJ whole genome shotgun (WGS) entry which is preliminary data.</text>
</comment>
<evidence type="ECO:0000313" key="3">
    <source>
        <dbReference type="EMBL" id="GJT18317.1"/>
    </source>
</evidence>
<dbReference type="EMBL" id="BQNB010013628">
    <property type="protein sequence ID" value="GJT18317.1"/>
    <property type="molecule type" value="Genomic_DNA"/>
</dbReference>
<reference evidence="3" key="1">
    <citation type="journal article" date="2022" name="Int. J. Mol. Sci.">
        <title>Draft Genome of Tanacetum Coccineum: Genomic Comparison of Closely Related Tanacetum-Family Plants.</title>
        <authorList>
            <person name="Yamashiro T."/>
            <person name="Shiraishi A."/>
            <person name="Nakayama K."/>
            <person name="Satake H."/>
        </authorList>
    </citation>
    <scope>NUCLEOTIDE SEQUENCE</scope>
</reference>
<gene>
    <name evidence="3" type="ORF">Tco_0877023</name>
</gene>
<keyword evidence="4" id="KW-1185">Reference proteome</keyword>